<evidence type="ECO:0000256" key="4">
    <source>
        <dbReference type="ARBA" id="ARBA00023319"/>
    </source>
</evidence>
<dbReference type="InterPro" id="IPR007110">
    <property type="entry name" value="Ig-like_dom"/>
</dbReference>
<feature type="domain" description="Ig-like" evidence="5">
    <location>
        <begin position="217"/>
        <end position="309"/>
    </location>
</feature>
<evidence type="ECO:0000313" key="7">
    <source>
        <dbReference type="Proteomes" id="UP001154329"/>
    </source>
</evidence>
<keyword evidence="7" id="KW-1185">Reference proteome</keyword>
<dbReference type="PROSITE" id="PS50835">
    <property type="entry name" value="IG_LIKE"/>
    <property type="match status" value="3"/>
</dbReference>
<dbReference type="InterPro" id="IPR003598">
    <property type="entry name" value="Ig_sub2"/>
</dbReference>
<dbReference type="EMBL" id="OU899036">
    <property type="protein sequence ID" value="CAH1731887.1"/>
    <property type="molecule type" value="Genomic_DNA"/>
</dbReference>
<protein>
    <recommendedName>
        <fullName evidence="5">Ig-like domain-containing protein</fullName>
    </recommendedName>
</protein>
<dbReference type="SMART" id="SM00408">
    <property type="entry name" value="IGc2"/>
    <property type="match status" value="3"/>
</dbReference>
<feature type="domain" description="Ig-like" evidence="5">
    <location>
        <begin position="9"/>
        <end position="118"/>
    </location>
</feature>
<dbReference type="PANTHER" id="PTHR12231">
    <property type="entry name" value="CTX-RELATED TYPE I TRANSMEMBRANE PROTEIN"/>
    <property type="match status" value="1"/>
</dbReference>
<dbReference type="AlphaFoldDB" id="A0A9P0J9A1"/>
<keyword evidence="1" id="KW-0732">Signal</keyword>
<accession>A0A9P0J9A1</accession>
<dbReference type="InterPro" id="IPR051170">
    <property type="entry name" value="Neural/epithelial_adhesion"/>
</dbReference>
<name>A0A9P0J9A1_APHGO</name>
<dbReference type="InterPro" id="IPR013106">
    <property type="entry name" value="Ig_V-set"/>
</dbReference>
<dbReference type="Pfam" id="PF13927">
    <property type="entry name" value="Ig_3"/>
    <property type="match status" value="2"/>
</dbReference>
<sequence length="411" mass="46207">MVVSGANHPETYAQSTQTAVRDFGGNIEITCSVMNVNFFPIAWFKFEKDDPTKTTVLSISNKLMVRNSKFSLRIHVENGTNNHILKIQNIQKTDIAIYRCVVMCDDANSDANTSADVELDVNRPPVISDASSPTLVNAMEGQFSRLECYADGFPEPRVTWTRENNGILTTGGNFYRGNVLRFYNVTKDDRGIYFCNIVNGIGGGVRRIIDFRVTFSPVITVSKIMYSHREPLKRNLDVQCLVEAYPTPKIEWLYNGVVLPNDNHDYKIMENTTAHQFAYSALTFLKIDNERIGKYTCKAQNTIGTAEVTAIESIKYVKTRIVTCTGLEDFGNKIKHKTASPEKANHGANLVKLVTKSILLLENIGGKVVGLANDGTITNLTIWKLLIHPKKPFIKWDHNYKVYKYEGNSLT</sequence>
<reference evidence="6" key="1">
    <citation type="submission" date="2022-02" db="EMBL/GenBank/DDBJ databases">
        <authorList>
            <person name="King R."/>
        </authorList>
    </citation>
    <scope>NUCLEOTIDE SEQUENCE</scope>
</reference>
<dbReference type="SUPFAM" id="SSF48726">
    <property type="entry name" value="Immunoglobulin"/>
    <property type="match status" value="3"/>
</dbReference>
<dbReference type="Pfam" id="PF07686">
    <property type="entry name" value="V-set"/>
    <property type="match status" value="1"/>
</dbReference>
<evidence type="ECO:0000313" key="6">
    <source>
        <dbReference type="EMBL" id="CAH1731887.1"/>
    </source>
</evidence>
<organism evidence="6 7">
    <name type="scientific">Aphis gossypii</name>
    <name type="common">Cotton aphid</name>
    <dbReference type="NCBI Taxonomy" id="80765"/>
    <lineage>
        <taxon>Eukaryota</taxon>
        <taxon>Metazoa</taxon>
        <taxon>Ecdysozoa</taxon>
        <taxon>Arthropoda</taxon>
        <taxon>Hexapoda</taxon>
        <taxon>Insecta</taxon>
        <taxon>Pterygota</taxon>
        <taxon>Neoptera</taxon>
        <taxon>Paraneoptera</taxon>
        <taxon>Hemiptera</taxon>
        <taxon>Sternorrhyncha</taxon>
        <taxon>Aphidomorpha</taxon>
        <taxon>Aphidoidea</taxon>
        <taxon>Aphididae</taxon>
        <taxon>Aphidini</taxon>
        <taxon>Aphis</taxon>
        <taxon>Aphis</taxon>
    </lineage>
</organism>
<feature type="domain" description="Ig-like" evidence="5">
    <location>
        <begin position="125"/>
        <end position="214"/>
    </location>
</feature>
<proteinExistence type="predicted"/>
<dbReference type="InterPro" id="IPR003599">
    <property type="entry name" value="Ig_sub"/>
</dbReference>
<keyword evidence="3" id="KW-1015">Disulfide bond</keyword>
<dbReference type="GO" id="GO:0043005">
    <property type="term" value="C:neuron projection"/>
    <property type="evidence" value="ECO:0007669"/>
    <property type="project" value="TreeGrafter"/>
</dbReference>
<dbReference type="Proteomes" id="UP001154329">
    <property type="component" value="Chromosome 3"/>
</dbReference>
<dbReference type="Gene3D" id="2.60.40.10">
    <property type="entry name" value="Immunoglobulins"/>
    <property type="match status" value="3"/>
</dbReference>
<evidence type="ECO:0000256" key="3">
    <source>
        <dbReference type="ARBA" id="ARBA00023157"/>
    </source>
</evidence>
<gene>
    <name evidence="6" type="ORF">APHIGO_LOCUS8516</name>
</gene>
<keyword evidence="2" id="KW-0677">Repeat</keyword>
<reference evidence="6" key="2">
    <citation type="submission" date="2022-10" db="EMBL/GenBank/DDBJ databases">
        <authorList>
            <consortium name="ENA_rothamsted_submissions"/>
            <consortium name="culmorum"/>
            <person name="King R."/>
        </authorList>
    </citation>
    <scope>NUCLEOTIDE SEQUENCE</scope>
</reference>
<dbReference type="InterPro" id="IPR013783">
    <property type="entry name" value="Ig-like_fold"/>
</dbReference>
<dbReference type="InterPro" id="IPR036179">
    <property type="entry name" value="Ig-like_dom_sf"/>
</dbReference>
<keyword evidence="4" id="KW-0393">Immunoglobulin domain</keyword>
<evidence type="ECO:0000256" key="2">
    <source>
        <dbReference type="ARBA" id="ARBA00022737"/>
    </source>
</evidence>
<dbReference type="SMART" id="SM00409">
    <property type="entry name" value="IG"/>
    <property type="match status" value="3"/>
</dbReference>
<dbReference type="PANTHER" id="PTHR12231:SF220">
    <property type="entry name" value="LACHESIN"/>
    <property type="match status" value="1"/>
</dbReference>
<evidence type="ECO:0000259" key="5">
    <source>
        <dbReference type="PROSITE" id="PS50835"/>
    </source>
</evidence>
<evidence type="ECO:0000256" key="1">
    <source>
        <dbReference type="ARBA" id="ARBA00022729"/>
    </source>
</evidence>